<dbReference type="InterPro" id="IPR050266">
    <property type="entry name" value="AB_hydrolase_sf"/>
</dbReference>
<evidence type="ECO:0000313" key="2">
    <source>
        <dbReference type="EMBL" id="AGF56893.1"/>
    </source>
</evidence>
<keyword evidence="2" id="KW-0012">Acyltransferase</keyword>
<proteinExistence type="predicted"/>
<dbReference type="PANTHER" id="PTHR43798">
    <property type="entry name" value="MONOACYLGLYCEROL LIPASE"/>
    <property type="match status" value="1"/>
</dbReference>
<dbReference type="eggNOG" id="COG0596">
    <property type="taxonomic scope" value="Bacteria"/>
</dbReference>
<gene>
    <name evidence="2" type="ORF">Cspa_c31320</name>
</gene>
<evidence type="ECO:0000313" key="3">
    <source>
        <dbReference type="Proteomes" id="UP000011728"/>
    </source>
</evidence>
<dbReference type="Proteomes" id="UP000011728">
    <property type="component" value="Chromosome"/>
</dbReference>
<dbReference type="STRING" id="36745.CLSAP_29490"/>
<dbReference type="Gene3D" id="3.40.50.1820">
    <property type="entry name" value="alpha/beta hydrolase"/>
    <property type="match status" value="1"/>
</dbReference>
<feature type="domain" description="AB hydrolase-1" evidence="1">
    <location>
        <begin position="21"/>
        <end position="242"/>
    </location>
</feature>
<dbReference type="SUPFAM" id="SSF53474">
    <property type="entry name" value="alpha/beta-Hydrolases"/>
    <property type="match status" value="1"/>
</dbReference>
<dbReference type="PRINTS" id="PR00111">
    <property type="entry name" value="ABHYDROLASE"/>
</dbReference>
<keyword evidence="3" id="KW-1185">Reference proteome</keyword>
<evidence type="ECO:0000259" key="1">
    <source>
        <dbReference type="Pfam" id="PF00561"/>
    </source>
</evidence>
<dbReference type="InterPro" id="IPR000073">
    <property type="entry name" value="AB_hydrolase_1"/>
</dbReference>
<name>M1MKU3_9CLOT</name>
<dbReference type="OrthoDB" id="9775557at2"/>
<dbReference type="InterPro" id="IPR029058">
    <property type="entry name" value="AB_hydrolase_fold"/>
</dbReference>
<dbReference type="RefSeq" id="WP_015393212.1">
    <property type="nucleotide sequence ID" value="NC_020291.1"/>
</dbReference>
<dbReference type="Pfam" id="PF00561">
    <property type="entry name" value="Abhydrolase_1"/>
    <property type="match status" value="1"/>
</dbReference>
<sequence>MSLIKVNGINLNVKIQGEGEPLILIHGLGCDSTKWGNEIHRFSKNFRTILLDCRGHGKSDKPDSYTLNDHIQDILSIMDIFGFETVNLYGVSMGSYIAQGVAISQPHRIKKLILTVPKSNGLTSSTQRLITEHATELEGLNEQEKLIFFYKYMAYNPEIFLKYPNLLKSSLTHKQTIAANKALEGFDYRSELYKITAKTLVISGKYDGLNPPYDGKLCASLITNATFIEMQYSGHIPMLEEPEIYRNIIDKFLSE</sequence>
<accession>M1MKU3</accession>
<dbReference type="AlphaFoldDB" id="M1MKU3"/>
<keyword evidence="2" id="KW-0378">Hydrolase</keyword>
<dbReference type="HOGENOM" id="CLU_020336_50_1_9"/>
<dbReference type="GO" id="GO:0016787">
    <property type="term" value="F:hydrolase activity"/>
    <property type="evidence" value="ECO:0007669"/>
    <property type="project" value="UniProtKB-KW"/>
</dbReference>
<keyword evidence="2" id="KW-0808">Transferase</keyword>
<dbReference type="PATRIC" id="fig|931276.5.peg.3155"/>
<organism evidence="2 3">
    <name type="scientific">Clostridium saccharoperbutylacetonicum N1-4(HMT)</name>
    <dbReference type="NCBI Taxonomy" id="931276"/>
    <lineage>
        <taxon>Bacteria</taxon>
        <taxon>Bacillati</taxon>
        <taxon>Bacillota</taxon>
        <taxon>Clostridia</taxon>
        <taxon>Eubacteriales</taxon>
        <taxon>Clostridiaceae</taxon>
        <taxon>Clostridium</taxon>
    </lineage>
</organism>
<dbReference type="KEGG" id="csr:Cspa_c31320"/>
<reference evidence="2 3" key="1">
    <citation type="submission" date="2013-02" db="EMBL/GenBank/DDBJ databases">
        <title>Genome sequence of Clostridium saccharoperbutylacetonicum N1-4(HMT).</title>
        <authorList>
            <person name="Poehlein A."/>
            <person name="Daniel R."/>
        </authorList>
    </citation>
    <scope>NUCLEOTIDE SEQUENCE [LARGE SCALE GENOMIC DNA]</scope>
    <source>
        <strain evidence="3">N1-4(HMT)</strain>
    </source>
</reference>
<dbReference type="EMBL" id="CP004121">
    <property type="protein sequence ID" value="AGF56893.1"/>
    <property type="molecule type" value="Genomic_DNA"/>
</dbReference>
<dbReference type="GO" id="GO:0016746">
    <property type="term" value="F:acyltransferase activity"/>
    <property type="evidence" value="ECO:0007669"/>
    <property type="project" value="UniProtKB-KW"/>
</dbReference>
<protein>
    <submittedName>
        <fullName evidence="2">Putative hydrolase or acyltransferase of alpha/beta superfamily</fullName>
    </submittedName>
</protein>